<dbReference type="SUPFAM" id="SSF55811">
    <property type="entry name" value="Nudix"/>
    <property type="match status" value="1"/>
</dbReference>
<evidence type="ECO:0000313" key="4">
    <source>
        <dbReference type="Proteomes" id="UP000236151"/>
    </source>
</evidence>
<dbReference type="KEGG" id="cthd:CDO33_01370"/>
<organism evidence="3 4">
    <name type="scientific">Clostridium thermosuccinogenes</name>
    <dbReference type="NCBI Taxonomy" id="84032"/>
    <lineage>
        <taxon>Bacteria</taxon>
        <taxon>Bacillati</taxon>
        <taxon>Bacillota</taxon>
        <taxon>Clostridia</taxon>
        <taxon>Eubacteriales</taxon>
        <taxon>Clostridiaceae</taxon>
        <taxon>Clostridium</taxon>
    </lineage>
</organism>
<evidence type="ECO:0000259" key="2">
    <source>
        <dbReference type="PROSITE" id="PS51462"/>
    </source>
</evidence>
<dbReference type="PROSITE" id="PS51462">
    <property type="entry name" value="NUDIX"/>
    <property type="match status" value="1"/>
</dbReference>
<dbReference type="RefSeq" id="WP_103081748.1">
    <property type="nucleotide sequence ID" value="NZ_CP021850.1"/>
</dbReference>
<dbReference type="PANTHER" id="PTHR21340:SF0">
    <property type="entry name" value="BIS(5'-NUCLEOSYL)-TETRAPHOSPHATASE [ASYMMETRICAL]"/>
    <property type="match status" value="1"/>
</dbReference>
<feature type="domain" description="Nudix hydrolase" evidence="2">
    <location>
        <begin position="2"/>
        <end position="135"/>
    </location>
</feature>
<keyword evidence="1 3" id="KW-0378">Hydrolase</keyword>
<dbReference type="GO" id="GO:0006167">
    <property type="term" value="P:AMP biosynthetic process"/>
    <property type="evidence" value="ECO:0007669"/>
    <property type="project" value="TreeGrafter"/>
</dbReference>
<dbReference type="GO" id="GO:0006754">
    <property type="term" value="P:ATP biosynthetic process"/>
    <property type="evidence" value="ECO:0007669"/>
    <property type="project" value="TreeGrafter"/>
</dbReference>
<dbReference type="CDD" id="cd03673">
    <property type="entry name" value="NUDIX_Ap6A_hydrolase"/>
    <property type="match status" value="1"/>
</dbReference>
<reference evidence="3 4" key="1">
    <citation type="submission" date="2017-06" db="EMBL/GenBank/DDBJ databases">
        <title>Investigating the central metabolism of Clostridium thermosuccinogenes.</title>
        <authorList>
            <person name="Koendjbiharie J.G."/>
            <person name="van Kranenburg R."/>
        </authorList>
    </citation>
    <scope>NUCLEOTIDE SEQUENCE [LARGE SCALE GENOMIC DNA]</scope>
    <source>
        <strain evidence="3 4">DSM 5806</strain>
    </source>
</reference>
<protein>
    <submittedName>
        <fullName evidence="3">NUDIX hydrolase</fullName>
    </submittedName>
</protein>
<evidence type="ECO:0000313" key="3">
    <source>
        <dbReference type="EMBL" id="PNT98610.1"/>
    </source>
</evidence>
<comment type="caution">
    <text evidence="3">The sequence shown here is derived from an EMBL/GenBank/DDBJ whole genome shotgun (WGS) entry which is preliminary data.</text>
</comment>
<dbReference type="InterPro" id="IPR000086">
    <property type="entry name" value="NUDIX_hydrolase_dom"/>
</dbReference>
<dbReference type="OrthoDB" id="1848782at2"/>
<sequence>MLVRNCAGGVVFCGDKVLLLKNEKGEWVLPKGVIRNGEVPSEVALRRVKEEAGVTAEIVSTAGRTNYEFYSVTRQKPVCNKIIWYVMKSPNESCSLNKDYDFTEVGYFDIEKALELVTYSQDRSLIHLSYMKIKEYSEEENTIASDAVLNGTM</sequence>
<dbReference type="PANTHER" id="PTHR21340">
    <property type="entry name" value="DIADENOSINE 5,5-P1,P4-TETRAPHOSPHATE PYROPHOSPHOHYDROLASE MUTT"/>
    <property type="match status" value="1"/>
</dbReference>
<evidence type="ECO:0000256" key="1">
    <source>
        <dbReference type="ARBA" id="ARBA00022801"/>
    </source>
</evidence>
<dbReference type="EMBL" id="NIOJ01000026">
    <property type="protein sequence ID" value="PNT98610.1"/>
    <property type="molecule type" value="Genomic_DNA"/>
</dbReference>
<keyword evidence="4" id="KW-1185">Reference proteome</keyword>
<dbReference type="Proteomes" id="UP000236151">
    <property type="component" value="Unassembled WGS sequence"/>
</dbReference>
<proteinExistence type="predicted"/>
<dbReference type="GO" id="GO:0004081">
    <property type="term" value="F:bis(5'-nucleosyl)-tetraphosphatase (asymmetrical) activity"/>
    <property type="evidence" value="ECO:0007669"/>
    <property type="project" value="TreeGrafter"/>
</dbReference>
<gene>
    <name evidence="3" type="ORF">CDQ84_10760</name>
</gene>
<name>A0A2K2FDB3_9CLOT</name>
<dbReference type="AlphaFoldDB" id="A0A2K2FDB3"/>
<dbReference type="InterPro" id="IPR051325">
    <property type="entry name" value="Nudix_hydrolase_domain"/>
</dbReference>
<dbReference type="InterPro" id="IPR015797">
    <property type="entry name" value="NUDIX_hydrolase-like_dom_sf"/>
</dbReference>
<dbReference type="Gene3D" id="3.90.79.10">
    <property type="entry name" value="Nucleoside Triphosphate Pyrophosphohydrolase"/>
    <property type="match status" value="1"/>
</dbReference>
<accession>A0A2K2FDB3</accession>
<dbReference type="Pfam" id="PF00293">
    <property type="entry name" value="NUDIX"/>
    <property type="match status" value="1"/>
</dbReference>